<gene>
    <name evidence="4" type="ORF">BIN_B_04775</name>
</gene>
<evidence type="ECO:0000256" key="1">
    <source>
        <dbReference type="ARBA" id="ARBA00008645"/>
    </source>
</evidence>
<dbReference type="SUPFAM" id="SSF53474">
    <property type="entry name" value="alpha/beta-Hydrolases"/>
    <property type="match status" value="1"/>
</dbReference>
<sequence length="306" mass="32621">MIEPHDMKNLTFPSHGVSCAAWHIPARSEGMTGPSGRPAIVMAHGFAGTRDTGLLDYAEAFADAGIDAVVFDYRGFGDSEGSPRQHVSFRRQRQDYHAAIAAARQLPGVDPARIAVWGTSYSGGHVVAVAAQDPRIAAAVSMTPATDGLAALVQLVRYAGPGQLMRTAAHGLRDSTRALTNRAPHRIPVVARPGSVAIISTPGAAEAYTSMAGPTWRNEVCARTALEIGFNRATGFARRLRSPILVQLGTNDRVAPAAAARRTARKAGPLGQLREYPVDHFDVYEGHWQRQALADQLGFLKSALAS</sequence>
<evidence type="ECO:0000313" key="4">
    <source>
        <dbReference type="EMBL" id="VTP04935.1"/>
    </source>
</evidence>
<evidence type="ECO:0000256" key="2">
    <source>
        <dbReference type="ARBA" id="ARBA00022801"/>
    </source>
</evidence>
<comment type="similarity">
    <text evidence="1">Belongs to the AB hydrolase superfamily.</text>
</comment>
<dbReference type="EMBL" id="LR589380">
    <property type="protein sequence ID" value="VTP04935.1"/>
    <property type="molecule type" value="Genomic_DNA"/>
</dbReference>
<feature type="domain" description="Serine aminopeptidase S33" evidence="3">
    <location>
        <begin position="37"/>
        <end position="276"/>
    </location>
</feature>
<dbReference type="PANTHER" id="PTHR22946:SF9">
    <property type="entry name" value="POLYKETIDE TRANSFERASE AF380"/>
    <property type="match status" value="1"/>
</dbReference>
<dbReference type="InterPro" id="IPR050261">
    <property type="entry name" value="FrsA_esterase"/>
</dbReference>
<proteinExistence type="inferred from homology"/>
<dbReference type="Pfam" id="PF12146">
    <property type="entry name" value="Hydrolase_4"/>
    <property type="match status" value="1"/>
</dbReference>
<accession>A0A653F593</accession>
<evidence type="ECO:0000259" key="3">
    <source>
        <dbReference type="Pfam" id="PF12146"/>
    </source>
</evidence>
<name>A0A653F593_MYCKA</name>
<dbReference type="AlphaFoldDB" id="A0A653F593"/>
<keyword evidence="2 4" id="KW-0378">Hydrolase</keyword>
<organism evidence="4">
    <name type="scientific">Mycobacterium kansasii</name>
    <dbReference type="NCBI Taxonomy" id="1768"/>
    <lineage>
        <taxon>Bacteria</taxon>
        <taxon>Bacillati</taxon>
        <taxon>Actinomycetota</taxon>
        <taxon>Actinomycetes</taxon>
        <taxon>Mycobacteriales</taxon>
        <taxon>Mycobacteriaceae</taxon>
        <taxon>Mycobacterium</taxon>
    </lineage>
</organism>
<protein>
    <submittedName>
        <fullName evidence="4">Alpha/beta hydrolase family protein</fullName>
    </submittedName>
</protein>
<reference evidence="4" key="1">
    <citation type="submission" date="2019-05" db="EMBL/GenBank/DDBJ databases">
        <authorList>
            <person name="Naeem R."/>
            <person name="Antony C."/>
            <person name="Guan Q."/>
        </authorList>
    </citation>
    <scope>NUCLEOTIDE SEQUENCE</scope>
    <source>
        <strain evidence="4">3</strain>
    </source>
</reference>
<dbReference type="InterPro" id="IPR029058">
    <property type="entry name" value="AB_hydrolase_fold"/>
</dbReference>
<dbReference type="Gene3D" id="3.40.50.1820">
    <property type="entry name" value="alpha/beta hydrolase"/>
    <property type="match status" value="1"/>
</dbReference>
<dbReference type="GO" id="GO:0052689">
    <property type="term" value="F:carboxylic ester hydrolase activity"/>
    <property type="evidence" value="ECO:0007669"/>
    <property type="project" value="UniProtKB-ARBA"/>
</dbReference>
<dbReference type="PANTHER" id="PTHR22946">
    <property type="entry name" value="DIENELACTONE HYDROLASE DOMAIN-CONTAINING PROTEIN-RELATED"/>
    <property type="match status" value="1"/>
</dbReference>
<dbReference type="InterPro" id="IPR022742">
    <property type="entry name" value="Hydrolase_4"/>
</dbReference>